<sequence>MAEITLPTTVGAFVAATNAHDADALFAVFAGGATVTDDGTTYDTGPALREWIRVHQVDPKIVITPVSWRGTRLVGSVDGEFPGGPLRFAFTFTEQDGTITGLSIEPA</sequence>
<reference evidence="2" key="1">
    <citation type="submission" date="2019-07" db="EMBL/GenBank/DDBJ databases">
        <title>Arthrobacter KR32 sp. nov., isolated from mountain cheese made of cows milk.</title>
        <authorList>
            <person name="Flegler A."/>
        </authorList>
    </citation>
    <scope>NUCLEOTIDE SEQUENCE [LARGE SCALE GENOMIC DNA]</scope>
    <source>
        <strain evidence="2">KR32</strain>
    </source>
</reference>
<dbReference type="OrthoDB" id="8684708at2"/>
<protein>
    <submittedName>
        <fullName evidence="1">Nuclear transport factor 2 family protein</fullName>
    </submittedName>
</protein>
<dbReference type="RefSeq" id="WP_152813177.1">
    <property type="nucleotide sequence ID" value="NZ_VJXX01000001.1"/>
</dbReference>
<evidence type="ECO:0000313" key="1">
    <source>
        <dbReference type="EMBL" id="MPY10368.1"/>
    </source>
</evidence>
<dbReference type="SUPFAM" id="SSF54427">
    <property type="entry name" value="NTF2-like"/>
    <property type="match status" value="1"/>
</dbReference>
<dbReference type="EMBL" id="VJXX01000001">
    <property type="protein sequence ID" value="MPY10368.1"/>
    <property type="molecule type" value="Genomic_DNA"/>
</dbReference>
<dbReference type="AlphaFoldDB" id="A0A7X1NP59"/>
<dbReference type="Gene3D" id="3.10.450.50">
    <property type="match status" value="1"/>
</dbReference>
<dbReference type="Proteomes" id="UP000326464">
    <property type="component" value="Unassembled WGS sequence"/>
</dbReference>
<evidence type="ECO:0000313" key="2">
    <source>
        <dbReference type="Proteomes" id="UP000326464"/>
    </source>
</evidence>
<proteinExistence type="predicted"/>
<name>A0A7X1NP59_9MICC</name>
<dbReference type="InterPro" id="IPR032710">
    <property type="entry name" value="NTF2-like_dom_sf"/>
</dbReference>
<gene>
    <name evidence="1" type="ORF">FNH21_06480</name>
</gene>
<keyword evidence="2" id="KW-1185">Reference proteome</keyword>
<organism evidence="1 2">
    <name type="scientific">Arthrobacter bussei</name>
    <dbReference type="NCBI Taxonomy" id="2594179"/>
    <lineage>
        <taxon>Bacteria</taxon>
        <taxon>Bacillati</taxon>
        <taxon>Actinomycetota</taxon>
        <taxon>Actinomycetes</taxon>
        <taxon>Micrococcales</taxon>
        <taxon>Micrococcaceae</taxon>
        <taxon>Arthrobacter</taxon>
    </lineage>
</organism>
<comment type="caution">
    <text evidence="1">The sequence shown here is derived from an EMBL/GenBank/DDBJ whole genome shotgun (WGS) entry which is preliminary data.</text>
</comment>
<accession>A0A7X1NP59</accession>